<accession>A0A1F5HG99</accession>
<evidence type="ECO:0000313" key="1">
    <source>
        <dbReference type="EMBL" id="OGE03150.1"/>
    </source>
</evidence>
<evidence type="ECO:0000313" key="2">
    <source>
        <dbReference type="Proteomes" id="UP000176751"/>
    </source>
</evidence>
<dbReference type="AlphaFoldDB" id="A0A1F5HG99"/>
<dbReference type="Proteomes" id="UP000176751">
    <property type="component" value="Unassembled WGS sequence"/>
</dbReference>
<comment type="caution">
    <text evidence="1">The sequence shown here is derived from an EMBL/GenBank/DDBJ whole genome shotgun (WGS) entry which is preliminary data.</text>
</comment>
<organism evidence="1 2">
    <name type="scientific">Candidatus Curtissbacteria bacterium RIFOXYA1_FULL_41_14</name>
    <dbReference type="NCBI Taxonomy" id="1797737"/>
    <lineage>
        <taxon>Bacteria</taxon>
        <taxon>Candidatus Curtissiibacteriota</taxon>
    </lineage>
</organism>
<sequence>MSKEDCTWTGLTRQLPRRRFLERAAALGIGAAGLALVGCDDEGGHNFPIPTVTEQELAQDVLALWNKSHDIAFRYERRLKVSSQEEIRQSVKDLTIQKARLIEREYIGLGLYGEPPNARVENRDGRDIVLIRGQEFDVRHSSSDYFIGAALIDYLFEEKFADILKDVPGFESNRQILLPSNMEEILWLQSHLVDVQLGDVSPITRTRDLATLARALKVFEAVGLPRPNKLKLDKSLFEKGGNPHHKFKDPDTILLDATKSGGFDSARSIASFLATRKPNLVGDYLEVVSRAYKSQRQPIANGYFTPNGEEGFIKALEDYMFDGVSFRKKIAYAETWGRLEAEKVMLQVPYAFLKHALGNREFSINFKVKLIMEYKIGDTVMIDDYARPDKPGIVLRQRPTLKIDLGWPYVNDGTLVQIIGGSELVPDDEKDQATRMWLIRRHGLGVSEQPGWVSEEWFGPSLKLSDQFLI</sequence>
<reference evidence="1 2" key="1">
    <citation type="journal article" date="2016" name="Nat. Commun.">
        <title>Thousands of microbial genomes shed light on interconnected biogeochemical processes in an aquifer system.</title>
        <authorList>
            <person name="Anantharaman K."/>
            <person name="Brown C.T."/>
            <person name="Hug L.A."/>
            <person name="Sharon I."/>
            <person name="Castelle C.J."/>
            <person name="Probst A.J."/>
            <person name="Thomas B.C."/>
            <person name="Singh A."/>
            <person name="Wilkins M.J."/>
            <person name="Karaoz U."/>
            <person name="Brodie E.L."/>
            <person name="Williams K.H."/>
            <person name="Hubbard S.S."/>
            <person name="Banfield J.F."/>
        </authorList>
    </citation>
    <scope>NUCLEOTIDE SEQUENCE [LARGE SCALE GENOMIC DNA]</scope>
</reference>
<dbReference type="EMBL" id="MFCA01000003">
    <property type="protein sequence ID" value="OGE03150.1"/>
    <property type="molecule type" value="Genomic_DNA"/>
</dbReference>
<proteinExistence type="predicted"/>
<protein>
    <submittedName>
        <fullName evidence="1">Uncharacterized protein</fullName>
    </submittedName>
</protein>
<gene>
    <name evidence="1" type="ORF">A2196_05510</name>
</gene>
<name>A0A1F5HG99_9BACT</name>